<dbReference type="SUPFAM" id="SSF81383">
    <property type="entry name" value="F-box domain"/>
    <property type="match status" value="1"/>
</dbReference>
<evidence type="ECO:0000313" key="3">
    <source>
        <dbReference type="Proteomes" id="UP000433883"/>
    </source>
</evidence>
<reference evidence="2 3" key="1">
    <citation type="submission" date="2019-11" db="EMBL/GenBank/DDBJ databases">
        <title>Venturia inaequalis Genome Resource.</title>
        <authorList>
            <person name="Lichtner F.J."/>
        </authorList>
    </citation>
    <scope>NUCLEOTIDE SEQUENCE [LARGE SCALE GENOMIC DNA]</scope>
    <source>
        <strain evidence="2">Bline_iso_100314</strain>
    </source>
</reference>
<sequence>MPTNPDQDTTTPPPKMLLDLPPEILEHILLRLDASTFSVILMICKTLRSIVLSSSKLIHSQLLRLPGLRVLPKHGPKEREEMLHEFCERAARHASNGVDVFCDSIVYSPCAKDRSNRSSPYRKASPSSHLWTSPKLNLLQSTSSGLFTAAVDPNANIHLFKIVEGQVHPQGILFSSLVDMDAGCPSDRGSNRGTVRFSIAALSFQKCHCFSAQPPHVVVLYRYHVTPAPPGQNQKFVQNAVETAKRRMKLVVWKVCRGDLRVSTMRDVDLGGVGSADADLKPDQPVSIVTSDYPSRRTQSPPISMIFQCGSGRGVGYHMRTCYYDRDIGADANSIAGATKPADSFPNADVTQHLAFTKPVYKIRGRGGKELLFYTEDAVPSHRIVDCTSNTRGADMVEAIPQTVSGDILNPVLGIYRGIPIAVAHHHDCGKLHDGSEYCINSLLQLVFPRNGTKGAYLLKGVETTEPCRHRTLDDDSAMEHIFVAKLNGLDSPSTSPLKRIVVVSKCKRRIVIADWDIVRLYAIEPDAFFYKEKGSLAPGTSSTCVANSYKAFRAEEPVHDDEAYTTRTAHGYYHSYLRIRGHRKRLVGLDPVQLPRQGVVYTMEFQGDSELWAFTDKGLVKWYWGEGRTANRETRVLGPAVLDDFDMFGG</sequence>
<dbReference type="AlphaFoldDB" id="A0A8H3U5K8"/>
<dbReference type="InterPro" id="IPR036047">
    <property type="entry name" value="F-box-like_dom_sf"/>
</dbReference>
<evidence type="ECO:0000259" key="1">
    <source>
        <dbReference type="PROSITE" id="PS50181"/>
    </source>
</evidence>
<protein>
    <recommendedName>
        <fullName evidence="1">F-box domain-containing protein</fullName>
    </recommendedName>
</protein>
<dbReference type="Proteomes" id="UP000433883">
    <property type="component" value="Unassembled WGS sequence"/>
</dbReference>
<gene>
    <name evidence="2" type="ORF">BLS_008858</name>
</gene>
<comment type="caution">
    <text evidence="2">The sequence shown here is derived from an EMBL/GenBank/DDBJ whole genome shotgun (WGS) entry which is preliminary data.</text>
</comment>
<proteinExistence type="predicted"/>
<dbReference type="PROSITE" id="PS50181">
    <property type="entry name" value="FBOX"/>
    <property type="match status" value="1"/>
</dbReference>
<feature type="domain" description="F-box" evidence="1">
    <location>
        <begin position="14"/>
        <end position="61"/>
    </location>
</feature>
<name>A0A8H3U5K8_VENIN</name>
<dbReference type="Pfam" id="PF00646">
    <property type="entry name" value="F-box"/>
    <property type="match status" value="1"/>
</dbReference>
<organism evidence="2 3">
    <name type="scientific">Venturia inaequalis</name>
    <name type="common">Apple scab fungus</name>
    <dbReference type="NCBI Taxonomy" id="5025"/>
    <lineage>
        <taxon>Eukaryota</taxon>
        <taxon>Fungi</taxon>
        <taxon>Dikarya</taxon>
        <taxon>Ascomycota</taxon>
        <taxon>Pezizomycotina</taxon>
        <taxon>Dothideomycetes</taxon>
        <taxon>Pleosporomycetidae</taxon>
        <taxon>Venturiales</taxon>
        <taxon>Venturiaceae</taxon>
        <taxon>Venturia</taxon>
    </lineage>
</organism>
<evidence type="ECO:0000313" key="2">
    <source>
        <dbReference type="EMBL" id="KAE9963854.1"/>
    </source>
</evidence>
<dbReference type="InterPro" id="IPR001810">
    <property type="entry name" value="F-box_dom"/>
</dbReference>
<accession>A0A8H3U5K8</accession>
<dbReference type="CDD" id="cd09917">
    <property type="entry name" value="F-box_SF"/>
    <property type="match status" value="1"/>
</dbReference>
<dbReference type="EMBL" id="WNWQ01000775">
    <property type="protein sequence ID" value="KAE9963854.1"/>
    <property type="molecule type" value="Genomic_DNA"/>
</dbReference>
<dbReference type="SMART" id="SM00256">
    <property type="entry name" value="FBOX"/>
    <property type="match status" value="1"/>
</dbReference>